<feature type="region of interest" description="Disordered" evidence="1">
    <location>
        <begin position="207"/>
        <end position="248"/>
    </location>
</feature>
<dbReference type="AlphaFoldDB" id="A0A835YFW6"/>
<protein>
    <submittedName>
        <fullName evidence="3">Uncharacterized protein</fullName>
    </submittedName>
</protein>
<organism evidence="3 4">
    <name type="scientific">Edaphochlamys debaryana</name>
    <dbReference type="NCBI Taxonomy" id="47281"/>
    <lineage>
        <taxon>Eukaryota</taxon>
        <taxon>Viridiplantae</taxon>
        <taxon>Chlorophyta</taxon>
        <taxon>core chlorophytes</taxon>
        <taxon>Chlorophyceae</taxon>
        <taxon>CS clade</taxon>
        <taxon>Chlamydomonadales</taxon>
        <taxon>Chlamydomonadales incertae sedis</taxon>
        <taxon>Edaphochlamys</taxon>
    </lineage>
</organism>
<evidence type="ECO:0000313" key="4">
    <source>
        <dbReference type="Proteomes" id="UP000612055"/>
    </source>
</evidence>
<dbReference type="Proteomes" id="UP000612055">
    <property type="component" value="Unassembled WGS sequence"/>
</dbReference>
<dbReference type="EMBL" id="JAEHOE010000004">
    <property type="protein sequence ID" value="KAG2500468.1"/>
    <property type="molecule type" value="Genomic_DNA"/>
</dbReference>
<feature type="compositionally biased region" description="Low complexity" evidence="1">
    <location>
        <begin position="298"/>
        <end position="328"/>
    </location>
</feature>
<name>A0A835YFW6_9CHLO</name>
<feature type="signal peptide" evidence="2">
    <location>
        <begin position="1"/>
        <end position="33"/>
    </location>
</feature>
<proteinExistence type="predicted"/>
<keyword evidence="2" id="KW-0732">Signal</keyword>
<accession>A0A835YFW6</accession>
<feature type="compositionally biased region" description="Low complexity" evidence="1">
    <location>
        <begin position="376"/>
        <end position="398"/>
    </location>
</feature>
<feature type="compositionally biased region" description="Low complexity" evidence="1">
    <location>
        <begin position="344"/>
        <end position="356"/>
    </location>
</feature>
<feature type="chain" id="PRO_5032289745" evidence="2">
    <location>
        <begin position="34"/>
        <end position="486"/>
    </location>
</feature>
<reference evidence="3" key="1">
    <citation type="journal article" date="2020" name="bioRxiv">
        <title>Comparative genomics of Chlamydomonas.</title>
        <authorList>
            <person name="Craig R.J."/>
            <person name="Hasan A.R."/>
            <person name="Ness R.W."/>
            <person name="Keightley P.D."/>
        </authorList>
    </citation>
    <scope>NUCLEOTIDE SEQUENCE</scope>
    <source>
        <strain evidence="3">CCAP 11/70</strain>
    </source>
</reference>
<feature type="region of interest" description="Disordered" evidence="1">
    <location>
        <begin position="137"/>
        <end position="184"/>
    </location>
</feature>
<feature type="region of interest" description="Disordered" evidence="1">
    <location>
        <begin position="288"/>
        <end position="328"/>
    </location>
</feature>
<gene>
    <name evidence="3" type="ORF">HYH03_002035</name>
</gene>
<sequence>MAPRSSSSSSGRMPRIAAAGLLLLLALAAVSEAAQVVGPAAPDSKETAGLGAWLLRGLPRRLLAPLYPGLGPACVSRLVQCSDTQSFSGRVKVSTKTTETNPGVKQVTEVTTRTGTETFTTERGRGNLIGALGSQSTTAISRGSGAQRAPQPLQPAATNGPRRCVPSSSAAEGLPRTPSGKGIPCSSDVDSLCSAFRVKAAIRVPAEKGQEPVQPSGLATGVLKPSLPPSDWLSPTSRRTGAASRELRSLASATSLPAPPAPPPSTSTSAYTSAFPVPARTDALLPAPCASTASRPRPCASTASMAAPAGPSASSRDSACFASSSGPAASARLSPLRPAAAAHASACSSPASPRRSPGSDAGMGAGAQSPSPVRQPPGVAAVAAASGAAPSGRGLAGPEAVQGQQRQTLGSIQVFSPVRASHRDKEQLGSVVVLTPVRRSARKSVGKSLTPMTTLLEATGWSYTPNKHLLGVSQSAGAESLAESAR</sequence>
<dbReference type="OrthoDB" id="551759at2759"/>
<keyword evidence="4" id="KW-1185">Reference proteome</keyword>
<comment type="caution">
    <text evidence="3">The sequence shown here is derived from an EMBL/GenBank/DDBJ whole genome shotgun (WGS) entry which is preliminary data.</text>
</comment>
<evidence type="ECO:0000313" key="3">
    <source>
        <dbReference type="EMBL" id="KAG2500468.1"/>
    </source>
</evidence>
<feature type="region of interest" description="Disordered" evidence="1">
    <location>
        <begin position="344"/>
        <end position="405"/>
    </location>
</feature>
<feature type="compositionally biased region" description="Low complexity" evidence="1">
    <location>
        <begin position="146"/>
        <end position="157"/>
    </location>
</feature>
<evidence type="ECO:0000256" key="2">
    <source>
        <dbReference type="SAM" id="SignalP"/>
    </source>
</evidence>
<evidence type="ECO:0000256" key="1">
    <source>
        <dbReference type="SAM" id="MobiDB-lite"/>
    </source>
</evidence>
<feature type="region of interest" description="Disordered" evidence="1">
    <location>
        <begin position="253"/>
        <end position="272"/>
    </location>
</feature>